<reference evidence="5 6" key="1">
    <citation type="submission" date="2019-03" db="EMBL/GenBank/DDBJ databases">
        <title>Genomic Encyclopedia of Type Strains, Phase IV (KMG-IV): sequencing the most valuable type-strain genomes for metagenomic binning, comparative biology and taxonomic classification.</title>
        <authorList>
            <person name="Goeker M."/>
        </authorList>
    </citation>
    <scope>NUCLEOTIDE SEQUENCE [LARGE SCALE GENOMIC DNA]</scope>
    <source>
        <strain evidence="5 6">DSM 1837</strain>
    </source>
</reference>
<dbReference type="EMBL" id="SLXH01000026">
    <property type="protein sequence ID" value="TCP15061.1"/>
    <property type="molecule type" value="Genomic_DNA"/>
</dbReference>
<feature type="chain" id="PRO_5020580375" evidence="4">
    <location>
        <begin position="37"/>
        <end position="602"/>
    </location>
</feature>
<dbReference type="PANTHER" id="PTHR45586:SF1">
    <property type="entry name" value="LIPOPOLYSACCHARIDE ASSEMBLY PROTEIN B"/>
    <property type="match status" value="1"/>
</dbReference>
<dbReference type="Proteomes" id="UP000295182">
    <property type="component" value="Unassembled WGS sequence"/>
</dbReference>
<dbReference type="InterPro" id="IPR019734">
    <property type="entry name" value="TPR_rpt"/>
</dbReference>
<keyword evidence="2 3" id="KW-0802">TPR repeat</keyword>
<name>A0A4R2N492_9BURK</name>
<evidence type="ECO:0000256" key="3">
    <source>
        <dbReference type="PROSITE-ProRule" id="PRU00339"/>
    </source>
</evidence>
<evidence type="ECO:0000313" key="5">
    <source>
        <dbReference type="EMBL" id="TCP15061.1"/>
    </source>
</evidence>
<feature type="repeat" description="TPR" evidence="3">
    <location>
        <begin position="555"/>
        <end position="588"/>
    </location>
</feature>
<dbReference type="PROSITE" id="PS50005">
    <property type="entry name" value="TPR"/>
    <property type="match status" value="1"/>
</dbReference>
<gene>
    <name evidence="5" type="ORF">EV674_12658</name>
</gene>
<keyword evidence="1" id="KW-0677">Repeat</keyword>
<dbReference type="SMART" id="SM00028">
    <property type="entry name" value="TPR"/>
    <property type="match status" value="5"/>
</dbReference>
<dbReference type="Pfam" id="PF13432">
    <property type="entry name" value="TPR_16"/>
    <property type="match status" value="3"/>
</dbReference>
<dbReference type="Gene3D" id="1.25.40.10">
    <property type="entry name" value="Tetratricopeptide repeat domain"/>
    <property type="match status" value="3"/>
</dbReference>
<dbReference type="SUPFAM" id="SSF48452">
    <property type="entry name" value="TPR-like"/>
    <property type="match status" value="2"/>
</dbReference>
<evidence type="ECO:0000256" key="2">
    <source>
        <dbReference type="ARBA" id="ARBA00022803"/>
    </source>
</evidence>
<organism evidence="5 6">
    <name type="scientific">Simplicispira metamorpha</name>
    <dbReference type="NCBI Taxonomy" id="80881"/>
    <lineage>
        <taxon>Bacteria</taxon>
        <taxon>Pseudomonadati</taxon>
        <taxon>Pseudomonadota</taxon>
        <taxon>Betaproteobacteria</taxon>
        <taxon>Burkholderiales</taxon>
        <taxon>Comamonadaceae</taxon>
        <taxon>Simplicispira</taxon>
    </lineage>
</organism>
<evidence type="ECO:0000256" key="4">
    <source>
        <dbReference type="SAM" id="SignalP"/>
    </source>
</evidence>
<evidence type="ECO:0000313" key="6">
    <source>
        <dbReference type="Proteomes" id="UP000295182"/>
    </source>
</evidence>
<comment type="caution">
    <text evidence="5">The sequence shown here is derived from an EMBL/GenBank/DDBJ whole genome shotgun (WGS) entry which is preliminary data.</text>
</comment>
<dbReference type="AlphaFoldDB" id="A0A4R2N492"/>
<dbReference type="InterPro" id="IPR051012">
    <property type="entry name" value="CellSynth/LPSAsmb/PSIAsmb"/>
</dbReference>
<accession>A0A4R2N492</accession>
<dbReference type="PANTHER" id="PTHR45586">
    <property type="entry name" value="TPR REPEAT-CONTAINING PROTEIN PA4667"/>
    <property type="match status" value="1"/>
</dbReference>
<protein>
    <submittedName>
        <fullName evidence="5">Tetratricopeptide repeat protein</fullName>
    </submittedName>
</protein>
<keyword evidence="4" id="KW-0732">Signal</keyword>
<keyword evidence="6" id="KW-1185">Reference proteome</keyword>
<evidence type="ECO:0000256" key="1">
    <source>
        <dbReference type="ARBA" id="ARBA00022737"/>
    </source>
</evidence>
<feature type="signal peptide" evidence="4">
    <location>
        <begin position="1"/>
        <end position="36"/>
    </location>
</feature>
<sequence>MGHSGFDYYGFMASIHRFMISALTAVLVTGTAPTWAATAAAKATRTPPANTGASEEPPDAAMGAELFYEVLLGEITTRAGDPATGFALMLEAARQSNDEKVYQRAADIALQARSGESALAAAQAWKAAWPQSREANRYVLQILVALNRISDSAVPLAQELTQSPPYAKTATLLALPQLYRRASDKALAAAIVEQALAADLRQPDTAPPAWVAIGRMRLLAEDVPGALQAAAQAQNTAPHYDGAALLALELLGRGEEAASTVVQTYFDAQPSPEMRMAYARVLIELQRNTEALQQLQSATAAQPDLTQAWLMQAALLLQEEKLAEAEAALQRFIALTTASAAPSTNGPRALTQAYLLYAQIAEKRGDPDNAEAWLNRIDHPQDLFSAQLQRASLLARQGKLTRARALVSTLPAATAEEEQLKLLAEVQILRDAHEYDQAYAVQTRVVAQSPDDNEFVYDQAMLAEKAGKLDTMERLLRQIIARQPDFHHALNALGYSFADRGIRLAEAKTLIETALRHAPNDPFITDSLGWVEFRMGNRTQALRILETAFQKQPDAEIAAHLGEVLWSLGEQERAKEVWREGLRLKPNNDTLKSTIKRLGATL</sequence>
<dbReference type="InterPro" id="IPR011990">
    <property type="entry name" value="TPR-like_helical_dom_sf"/>
</dbReference>
<proteinExistence type="predicted"/>